<keyword evidence="4" id="KW-0442">Lipid degradation</keyword>
<evidence type="ECO:0000256" key="5">
    <source>
        <dbReference type="ARBA" id="ARBA00023098"/>
    </source>
</evidence>
<evidence type="ECO:0000256" key="2">
    <source>
        <dbReference type="ARBA" id="ARBA00022729"/>
    </source>
</evidence>
<sequence length="528" mass="60226">MIASLAFVPVDSLDGALSDLSRELLRVLGWFEENYVGLPNRFGGRRIPLYPPEMWSVYQRTLMGRDRTNNFVEAAHRRMQSEFGVDHPTLWRFIDGIRKLQAGEIFSMSSSSGERSRQGGARNMSGQQNEFCERPVILLMLVALVEQRSAKDNKQPAAVEAYLDACGIAVLNGYRCEQHTLITEDGYILEIQHLSHKRYDGNDNLGEPVLLQHGLMRSSVDWIINHPNQSLGFLLADKGYDVWLGNVRGNSYGKHHIRLNPRDKGFWKFTFDEMSRYDLPAMVEHVLRFTKHSSLHYVGFSQGTLMGFICFSEKPEWAKEKIKSFHALAPVAYLGEAKTKVAILKHFMRHGNWMSVLFGMRFTSRSTFLRRLGGALCAGMLARFCKEVYLLFYDHHPASINPTRMPVYLAHITDGTATMNIAHFGQVIATGSLRKFDYGSSGNMKHYGQIDPPTYHPRRSLVPTAFYYGTDDIMTVEADVNKLICETQNKLGIFRYENVHHLDFTWGLNVVDTVYAQLMQMLSEQSIQ</sequence>
<evidence type="ECO:0000256" key="3">
    <source>
        <dbReference type="ARBA" id="ARBA00022801"/>
    </source>
</evidence>
<proteinExistence type="inferred from homology"/>
<accession>A0A5S6PZ58</accession>
<evidence type="ECO:0000313" key="9">
    <source>
        <dbReference type="WBParaSite" id="TMUE_0000000243.1"/>
    </source>
</evidence>
<feature type="domain" description="Partial AB-hydrolase lipase" evidence="7">
    <location>
        <begin position="170"/>
        <end position="225"/>
    </location>
</feature>
<evidence type="ECO:0000259" key="7">
    <source>
        <dbReference type="Pfam" id="PF04083"/>
    </source>
</evidence>
<evidence type="ECO:0000256" key="1">
    <source>
        <dbReference type="ARBA" id="ARBA00010701"/>
    </source>
</evidence>
<dbReference type="InterPro" id="IPR029058">
    <property type="entry name" value="AB_hydrolase_fold"/>
</dbReference>
<keyword evidence="8" id="KW-1185">Reference proteome</keyword>
<dbReference type="PANTHER" id="PTHR11005">
    <property type="entry name" value="LYSOSOMAL ACID LIPASE-RELATED"/>
    <property type="match status" value="1"/>
</dbReference>
<dbReference type="Gene3D" id="3.40.50.1820">
    <property type="entry name" value="alpha/beta hydrolase"/>
    <property type="match status" value="1"/>
</dbReference>
<keyword evidence="3" id="KW-0378">Hydrolase</keyword>
<dbReference type="FunFam" id="3.40.50.1820:FF:000057">
    <property type="entry name" value="Lipase"/>
    <property type="match status" value="1"/>
</dbReference>
<keyword evidence="6" id="KW-0325">Glycoprotein</keyword>
<comment type="similarity">
    <text evidence="1">Belongs to the AB hydrolase superfamily. Lipase family.</text>
</comment>
<organism evidence="8 9">
    <name type="scientific">Trichuris muris</name>
    <name type="common">Mouse whipworm</name>
    <dbReference type="NCBI Taxonomy" id="70415"/>
    <lineage>
        <taxon>Eukaryota</taxon>
        <taxon>Metazoa</taxon>
        <taxon>Ecdysozoa</taxon>
        <taxon>Nematoda</taxon>
        <taxon>Enoplea</taxon>
        <taxon>Dorylaimia</taxon>
        <taxon>Trichinellida</taxon>
        <taxon>Trichuridae</taxon>
        <taxon>Trichuris</taxon>
    </lineage>
</organism>
<dbReference type="Proteomes" id="UP000046395">
    <property type="component" value="Unassembled WGS sequence"/>
</dbReference>
<dbReference type="GO" id="GO:0016042">
    <property type="term" value="P:lipid catabolic process"/>
    <property type="evidence" value="ECO:0007669"/>
    <property type="project" value="UniProtKB-KW"/>
</dbReference>
<dbReference type="STRING" id="70415.A0A5S6PZ58"/>
<dbReference type="InterPro" id="IPR006693">
    <property type="entry name" value="AB_hydrolase_lipase"/>
</dbReference>
<dbReference type="AlphaFoldDB" id="A0A5S6PZ58"/>
<evidence type="ECO:0000256" key="4">
    <source>
        <dbReference type="ARBA" id="ARBA00022963"/>
    </source>
</evidence>
<protein>
    <submittedName>
        <fullName evidence="9">Lipase</fullName>
    </submittedName>
</protein>
<dbReference type="SUPFAM" id="SSF53474">
    <property type="entry name" value="alpha/beta-Hydrolases"/>
    <property type="match status" value="1"/>
</dbReference>
<evidence type="ECO:0000256" key="6">
    <source>
        <dbReference type="ARBA" id="ARBA00023180"/>
    </source>
</evidence>
<evidence type="ECO:0000313" key="8">
    <source>
        <dbReference type="Proteomes" id="UP000046395"/>
    </source>
</evidence>
<dbReference type="GO" id="GO:0016787">
    <property type="term" value="F:hydrolase activity"/>
    <property type="evidence" value="ECO:0007669"/>
    <property type="project" value="UniProtKB-KW"/>
</dbReference>
<reference evidence="9" key="1">
    <citation type="submission" date="2019-12" db="UniProtKB">
        <authorList>
            <consortium name="WormBaseParasite"/>
        </authorList>
    </citation>
    <scope>IDENTIFICATION</scope>
</reference>
<dbReference type="Pfam" id="PF04083">
    <property type="entry name" value="Abhydro_lipase"/>
    <property type="match status" value="1"/>
</dbReference>
<keyword evidence="2" id="KW-0732">Signal</keyword>
<dbReference type="WBParaSite" id="TMUE_0000000243.1">
    <property type="protein sequence ID" value="TMUE_0000000243.1"/>
    <property type="gene ID" value="WBGene00296184"/>
</dbReference>
<keyword evidence="5" id="KW-0443">Lipid metabolism</keyword>
<name>A0A5S6PZ58_TRIMR</name>